<organism evidence="1 2">
    <name type="scientific">Clostridium gasigenes</name>
    <dbReference type="NCBI Taxonomy" id="94869"/>
    <lineage>
        <taxon>Bacteria</taxon>
        <taxon>Bacillati</taxon>
        <taxon>Bacillota</taxon>
        <taxon>Clostridia</taxon>
        <taxon>Eubacteriales</taxon>
        <taxon>Clostridiaceae</taxon>
        <taxon>Clostridium</taxon>
    </lineage>
</organism>
<dbReference type="SMART" id="SM00857">
    <property type="entry name" value="Resolvase"/>
    <property type="match status" value="1"/>
</dbReference>
<dbReference type="InterPro" id="IPR036162">
    <property type="entry name" value="Resolvase-like_N_sf"/>
</dbReference>
<proteinExistence type="predicted"/>
<dbReference type="RefSeq" id="WP_175490756.1">
    <property type="nucleotide sequence ID" value="NZ_FNJM01000001.1"/>
</dbReference>
<sequence length="115" mass="13277">MIGIYVKANDLVSENEQANFCEKGLKSDEKSKTTIYSDIGNCRIELKHLIENVKAGKIKKVICSELSRFSRRNNEIIELLDIFIENNVRLVINNEDIDYSIMKRIVLDINEIKTT</sequence>
<dbReference type="Pfam" id="PF00239">
    <property type="entry name" value="Resolvase"/>
    <property type="match status" value="1"/>
</dbReference>
<protein>
    <submittedName>
        <fullName evidence="1">Resolvase, N terminal domain</fullName>
    </submittedName>
</protein>
<dbReference type="Proteomes" id="UP000198597">
    <property type="component" value="Unassembled WGS sequence"/>
</dbReference>
<evidence type="ECO:0000313" key="2">
    <source>
        <dbReference type="Proteomes" id="UP000198597"/>
    </source>
</evidence>
<keyword evidence="2" id="KW-1185">Reference proteome</keyword>
<dbReference type="GO" id="GO:0000150">
    <property type="term" value="F:DNA strand exchange activity"/>
    <property type="evidence" value="ECO:0007669"/>
    <property type="project" value="InterPro"/>
</dbReference>
<gene>
    <name evidence="1" type="ORF">SAMN04488529_101728</name>
</gene>
<accession>A0A1H0N7V1</accession>
<dbReference type="EMBL" id="FNJM01000001">
    <property type="protein sequence ID" value="SDO88774.1"/>
    <property type="molecule type" value="Genomic_DNA"/>
</dbReference>
<reference evidence="1 2" key="1">
    <citation type="submission" date="2016-10" db="EMBL/GenBank/DDBJ databases">
        <authorList>
            <person name="de Groot N.N."/>
        </authorList>
    </citation>
    <scope>NUCLEOTIDE SEQUENCE [LARGE SCALE GENOMIC DNA]</scope>
    <source>
        <strain evidence="1 2">DSM 12272</strain>
    </source>
</reference>
<dbReference type="GO" id="GO:0003677">
    <property type="term" value="F:DNA binding"/>
    <property type="evidence" value="ECO:0007669"/>
    <property type="project" value="InterPro"/>
</dbReference>
<dbReference type="AlphaFoldDB" id="A0A1H0N7V1"/>
<dbReference type="Gene3D" id="3.40.50.1390">
    <property type="entry name" value="Resolvase, N-terminal catalytic domain"/>
    <property type="match status" value="1"/>
</dbReference>
<dbReference type="InterPro" id="IPR006119">
    <property type="entry name" value="Resolv_N"/>
</dbReference>
<name>A0A1H0N7V1_9CLOT</name>
<dbReference type="SUPFAM" id="SSF53041">
    <property type="entry name" value="Resolvase-like"/>
    <property type="match status" value="1"/>
</dbReference>
<evidence type="ECO:0000313" key="1">
    <source>
        <dbReference type="EMBL" id="SDO88774.1"/>
    </source>
</evidence>
<dbReference type="STRING" id="94869.SAMN04488529_101728"/>